<dbReference type="GO" id="GO:0102559">
    <property type="term" value="F:peptide chain release factor N(5)-glutamine methyltransferase activity"/>
    <property type="evidence" value="ECO:0007669"/>
    <property type="project" value="UniProtKB-EC"/>
</dbReference>
<dbReference type="PROSITE" id="PS00092">
    <property type="entry name" value="N6_MTASE"/>
    <property type="match status" value="1"/>
</dbReference>
<keyword evidence="3" id="KW-1185">Reference proteome</keyword>
<reference evidence="2 3" key="1">
    <citation type="submission" date="2021-05" db="EMBL/GenBank/DDBJ databases">
        <title>Complete genome of Nocardioides aquaticus KCTC 9944T isolated from meromictic and hypersaline Ekho Lake, Antarctica.</title>
        <authorList>
            <person name="Hwang K."/>
            <person name="Kim K.M."/>
            <person name="Choe H."/>
        </authorList>
    </citation>
    <scope>NUCLEOTIDE SEQUENCE [LARGE SCALE GENOMIC DNA]</scope>
    <source>
        <strain evidence="2 3">KCTC 9944</strain>
    </source>
</reference>
<dbReference type="GO" id="GO:0032259">
    <property type="term" value="P:methylation"/>
    <property type="evidence" value="ECO:0007669"/>
    <property type="project" value="UniProtKB-KW"/>
</dbReference>
<sequence>MSSPDLTDPEVMEFGVIHVEHDDRVLRPRPWTRMQSEWAAELAHDLPAGPFLELCTGAGQIGLLAAVLSGRRLVAVDADPWACEVATRNAARAGIADRVEVRAGDMRTAVGDREAYALVVADPPWVTSAEVGRFPEDPLLAIDGGADGLAVARLCLEVAAGHLLPGGLLLVQLGDDAQADALAAGAGWVERGRRHGERGLVLLLAPA</sequence>
<evidence type="ECO:0000313" key="2">
    <source>
        <dbReference type="EMBL" id="QVT77887.1"/>
    </source>
</evidence>
<dbReference type="PANTHER" id="PTHR47806:SF1">
    <property type="entry name" value="RIBOSOMAL PROTEIN UL3 GLUTAMINE METHYLTRANSFERASE"/>
    <property type="match status" value="1"/>
</dbReference>
<organism evidence="2 3">
    <name type="scientific">Nocardioides aquaticus</name>
    <dbReference type="NCBI Taxonomy" id="160826"/>
    <lineage>
        <taxon>Bacteria</taxon>
        <taxon>Bacillati</taxon>
        <taxon>Actinomycetota</taxon>
        <taxon>Actinomycetes</taxon>
        <taxon>Propionibacteriales</taxon>
        <taxon>Nocardioidaceae</taxon>
        <taxon>Nocardioides</taxon>
    </lineage>
</organism>
<dbReference type="RefSeq" id="WP_214057551.1">
    <property type="nucleotide sequence ID" value="NZ_BAAAHS010000081.1"/>
</dbReference>
<proteinExistence type="predicted"/>
<dbReference type="Proteomes" id="UP000679307">
    <property type="component" value="Chromosome"/>
</dbReference>
<keyword evidence="2" id="KW-0808">Transferase</keyword>
<dbReference type="InterPro" id="IPR017127">
    <property type="entry name" value="Ribosome_uL3_MTase"/>
</dbReference>
<dbReference type="EC" id="2.1.1.297" evidence="2"/>
<accession>A0ABX8ECY5</accession>
<dbReference type="CDD" id="cd02440">
    <property type="entry name" value="AdoMet_MTases"/>
    <property type="match status" value="1"/>
</dbReference>
<dbReference type="Gene3D" id="3.40.50.150">
    <property type="entry name" value="Vaccinia Virus protein VP39"/>
    <property type="match status" value="1"/>
</dbReference>
<dbReference type="SUPFAM" id="SSF53335">
    <property type="entry name" value="S-adenosyl-L-methionine-dependent methyltransferases"/>
    <property type="match status" value="1"/>
</dbReference>
<dbReference type="InterPro" id="IPR002052">
    <property type="entry name" value="DNA_methylase_N6_adenine_CS"/>
</dbReference>
<feature type="domain" description="Methyltransferase small" evidence="1">
    <location>
        <begin position="48"/>
        <end position="129"/>
    </location>
</feature>
<dbReference type="InterPro" id="IPR029063">
    <property type="entry name" value="SAM-dependent_MTases_sf"/>
</dbReference>
<gene>
    <name evidence="2" type="primary">prmC_1</name>
    <name evidence="2" type="ORF">ENKNEFLB_00256</name>
</gene>
<evidence type="ECO:0000259" key="1">
    <source>
        <dbReference type="Pfam" id="PF05175"/>
    </source>
</evidence>
<dbReference type="PANTHER" id="PTHR47806">
    <property type="entry name" value="50S RIBOSOMAL PROTEIN L3 GLUTAMINE METHYLTRANSFERASE"/>
    <property type="match status" value="1"/>
</dbReference>
<dbReference type="InterPro" id="IPR007848">
    <property type="entry name" value="Small_mtfrase_dom"/>
</dbReference>
<protein>
    <submittedName>
        <fullName evidence="2">Release factor glutamine methyltransferase</fullName>
        <ecNumber evidence="2">2.1.1.297</ecNumber>
    </submittedName>
</protein>
<keyword evidence="2" id="KW-0489">Methyltransferase</keyword>
<evidence type="ECO:0000313" key="3">
    <source>
        <dbReference type="Proteomes" id="UP000679307"/>
    </source>
</evidence>
<name>A0ABX8ECY5_9ACTN</name>
<dbReference type="EMBL" id="CP075371">
    <property type="protein sequence ID" value="QVT77887.1"/>
    <property type="molecule type" value="Genomic_DNA"/>
</dbReference>
<dbReference type="Pfam" id="PF05175">
    <property type="entry name" value="MTS"/>
    <property type="match status" value="1"/>
</dbReference>